<feature type="region of interest" description="Disordered" evidence="3">
    <location>
        <begin position="1"/>
        <end position="81"/>
    </location>
</feature>
<evidence type="ECO:0000313" key="5">
    <source>
        <dbReference type="Proteomes" id="UP000235659"/>
    </source>
</evidence>
<dbReference type="EMBL" id="PNXY01000032">
    <property type="protein sequence ID" value="PMS24857.1"/>
    <property type="molecule type" value="Genomic_DNA"/>
</dbReference>
<reference evidence="4 5" key="1">
    <citation type="submission" date="2018-01" db="EMBL/GenBank/DDBJ databases">
        <title>Whole genome analyses suggest that Burkholderia sensu lato contains two further novel genera in the rhizoxinica-symbiotica group Mycetohabitans gen. nov., and Trinickia gen. nov.: implications for the evolution of diazotrophy and nodulation in the Burkholderiaceae.</title>
        <authorList>
            <person name="Estrada-de los Santos P."/>
            <person name="Palmer M."/>
            <person name="Chavez-Ramirez B."/>
            <person name="Beukes C."/>
            <person name="Steenkamp E.T."/>
            <person name="Hirsch A.M."/>
            <person name="Manyaka P."/>
            <person name="Maluk M."/>
            <person name="Lafos M."/>
            <person name="Crook M."/>
            <person name="Gross E."/>
            <person name="Simon M.F."/>
            <person name="Bueno dos Reis Junior F."/>
            <person name="Poole P.S."/>
            <person name="Venter S.N."/>
            <person name="James E.K."/>
        </authorList>
    </citation>
    <scope>NUCLEOTIDE SEQUENCE [LARGE SCALE GENOMIC DNA]</scope>
    <source>
        <strain evidence="4 5">WSM 3937</strain>
    </source>
</reference>
<proteinExistence type="predicted"/>
<keyword evidence="1" id="KW-0732">Signal</keyword>
<evidence type="ECO:0000313" key="4">
    <source>
        <dbReference type="EMBL" id="PMS24857.1"/>
    </source>
</evidence>
<name>A0ABX4UXL6_9BURK</name>
<comment type="caution">
    <text evidence="4">The sequence shown here is derived from an EMBL/GenBank/DDBJ whole genome shotgun (WGS) entry which is preliminary data.</text>
</comment>
<accession>A0ABX4UXL6</accession>
<feature type="compositionally biased region" description="Basic residues" evidence="3">
    <location>
        <begin position="30"/>
        <end position="39"/>
    </location>
</feature>
<dbReference type="Pfam" id="PF04886">
    <property type="entry name" value="PT"/>
    <property type="match status" value="1"/>
</dbReference>
<dbReference type="Proteomes" id="UP000235659">
    <property type="component" value="Unassembled WGS sequence"/>
</dbReference>
<keyword evidence="2" id="KW-0677">Repeat</keyword>
<dbReference type="InterPro" id="IPR006970">
    <property type="entry name" value="PT"/>
</dbReference>
<protein>
    <submittedName>
        <fullName evidence="4">Uncharacterized protein</fullName>
    </submittedName>
</protein>
<gene>
    <name evidence="4" type="ORF">C0Z16_30135</name>
</gene>
<sequence length="105" mass="11782">MGDRTKRVRWKLKRRRTPGPTGISRVTGRPTRKPTRKPTARPTARPTAKPKKRPTRSRTSPKTKTRRTRRPSRQGRLPACSIRCFSAISPTIAGAWPEASAEAAL</sequence>
<organism evidence="4 5">
    <name type="scientific">Paraburkholderia rhynchosiae</name>
    <dbReference type="NCBI Taxonomy" id="487049"/>
    <lineage>
        <taxon>Bacteria</taxon>
        <taxon>Pseudomonadati</taxon>
        <taxon>Pseudomonadota</taxon>
        <taxon>Betaproteobacteria</taxon>
        <taxon>Burkholderiales</taxon>
        <taxon>Burkholderiaceae</taxon>
        <taxon>Paraburkholderia</taxon>
    </lineage>
</organism>
<evidence type="ECO:0000256" key="1">
    <source>
        <dbReference type="ARBA" id="ARBA00022729"/>
    </source>
</evidence>
<feature type="compositionally biased region" description="Basic residues" evidence="3">
    <location>
        <begin position="1"/>
        <end position="17"/>
    </location>
</feature>
<keyword evidence="5" id="KW-1185">Reference proteome</keyword>
<evidence type="ECO:0000256" key="2">
    <source>
        <dbReference type="ARBA" id="ARBA00022737"/>
    </source>
</evidence>
<feature type="compositionally biased region" description="Basic residues" evidence="3">
    <location>
        <begin position="48"/>
        <end position="73"/>
    </location>
</feature>
<evidence type="ECO:0000256" key="3">
    <source>
        <dbReference type="SAM" id="MobiDB-lite"/>
    </source>
</evidence>